<reference evidence="1 2" key="1">
    <citation type="submission" date="2023-07" db="EMBL/GenBank/DDBJ databases">
        <title>Sorghum-associated microbial communities from plants grown in Nebraska, USA.</title>
        <authorList>
            <person name="Schachtman D."/>
        </authorList>
    </citation>
    <scope>NUCLEOTIDE SEQUENCE [LARGE SCALE GENOMIC DNA]</scope>
    <source>
        <strain evidence="1 2">CC351</strain>
    </source>
</reference>
<sequence>MYDWTEKGNYIFEFFTDNHDVYYLYLKPKEDHFADFCSECKDIYEVDLKCVSGKPKKDDRVKETVIVILKQVLTERCQSLVFFCDNEGGKAECREILFNRWYEDEDEADEKVQRFVRSHCEDFEGSDCFNMYFIADKDCYNFKDNVDDFFSCDHIEQED</sequence>
<dbReference type="Proteomes" id="UP001235513">
    <property type="component" value="Unassembled WGS sequence"/>
</dbReference>
<dbReference type="EMBL" id="JAUSRL010000007">
    <property type="protein sequence ID" value="MDP9961667.1"/>
    <property type="molecule type" value="Genomic_DNA"/>
</dbReference>
<gene>
    <name evidence="1" type="ORF">J2T04_003579</name>
</gene>
<name>A0ABT9SQF0_9FLAO</name>
<organism evidence="1 2">
    <name type="scientific">Chryseobacterium lathyri</name>
    <dbReference type="NCBI Taxonomy" id="395933"/>
    <lineage>
        <taxon>Bacteria</taxon>
        <taxon>Pseudomonadati</taxon>
        <taxon>Bacteroidota</taxon>
        <taxon>Flavobacteriia</taxon>
        <taxon>Flavobacteriales</taxon>
        <taxon>Weeksellaceae</taxon>
        <taxon>Chryseobacterium group</taxon>
        <taxon>Chryseobacterium</taxon>
    </lineage>
</organism>
<protein>
    <submittedName>
        <fullName evidence="1">Uncharacterized protein</fullName>
    </submittedName>
</protein>
<evidence type="ECO:0000313" key="1">
    <source>
        <dbReference type="EMBL" id="MDP9961667.1"/>
    </source>
</evidence>
<dbReference type="Pfam" id="PF19666">
    <property type="entry name" value="DUF6169"/>
    <property type="match status" value="1"/>
</dbReference>
<comment type="caution">
    <text evidence="1">The sequence shown here is derived from an EMBL/GenBank/DDBJ whole genome shotgun (WGS) entry which is preliminary data.</text>
</comment>
<dbReference type="RefSeq" id="WP_306845930.1">
    <property type="nucleotide sequence ID" value="NZ_JAUSRL010000007.1"/>
</dbReference>
<accession>A0ABT9SQF0</accession>
<proteinExistence type="predicted"/>
<evidence type="ECO:0000313" key="2">
    <source>
        <dbReference type="Proteomes" id="UP001235513"/>
    </source>
</evidence>
<keyword evidence="2" id="KW-1185">Reference proteome</keyword>
<dbReference type="InterPro" id="IPR046167">
    <property type="entry name" value="DUF6169"/>
</dbReference>